<evidence type="ECO:0000313" key="8">
    <source>
        <dbReference type="EMBL" id="CAD7287200.1"/>
    </source>
</evidence>
<dbReference type="InterPro" id="IPR014717">
    <property type="entry name" value="Transl_elong_EF1B/ribsomal_bS6"/>
</dbReference>
<evidence type="ECO:0000313" key="9">
    <source>
        <dbReference type="Proteomes" id="UP000789359"/>
    </source>
</evidence>
<evidence type="ECO:0000256" key="1">
    <source>
        <dbReference type="ARBA" id="ARBA00009512"/>
    </source>
</evidence>
<dbReference type="CDD" id="cd00473">
    <property type="entry name" value="bS6"/>
    <property type="match status" value="1"/>
</dbReference>
<sequence>MRHYELLFILKPTLTEEEAKAKVDFVKEVITKNGGEIARIDEMGTRKLAYTIQKYERGTYFVIYYKAPPALLAELVRNIRITEDIIRFLSVKYENKREIAAWDRMSKGIKQTIVRKEREPRAPREPKAEKSEEIAFSEEN</sequence>
<dbReference type="InterPro" id="IPR035980">
    <property type="entry name" value="Ribosomal_bS6_sf"/>
</dbReference>
<reference evidence="8 9" key="1">
    <citation type="submission" date="2020-11" db="EMBL/GenBank/DDBJ databases">
        <authorList>
            <person name="Peeters C."/>
        </authorList>
    </citation>
    <scope>NUCLEOTIDE SEQUENCE [LARGE SCALE GENOMIC DNA]</scope>
    <source>
        <strain evidence="8 9">LMG 8286</strain>
    </source>
</reference>
<feature type="compositionally biased region" description="Basic and acidic residues" evidence="7">
    <location>
        <begin position="114"/>
        <end position="133"/>
    </location>
</feature>
<evidence type="ECO:0000256" key="7">
    <source>
        <dbReference type="SAM" id="MobiDB-lite"/>
    </source>
</evidence>
<dbReference type="Gene3D" id="3.30.70.60">
    <property type="match status" value="1"/>
</dbReference>
<evidence type="ECO:0000256" key="4">
    <source>
        <dbReference type="ARBA" id="ARBA00035104"/>
    </source>
</evidence>
<dbReference type="RefSeq" id="WP_230056586.1">
    <property type="nucleotide sequence ID" value="NZ_CAJHOE010000001.1"/>
</dbReference>
<dbReference type="PANTHER" id="PTHR21011">
    <property type="entry name" value="MITOCHONDRIAL 28S RIBOSOMAL PROTEIN S6"/>
    <property type="match status" value="1"/>
</dbReference>
<dbReference type="Proteomes" id="UP000789359">
    <property type="component" value="Unassembled WGS sequence"/>
</dbReference>
<evidence type="ECO:0000256" key="6">
    <source>
        <dbReference type="HAMAP-Rule" id="MF_00360"/>
    </source>
</evidence>
<dbReference type="InterPro" id="IPR000529">
    <property type="entry name" value="Ribosomal_bS6"/>
</dbReference>
<keyword evidence="6" id="KW-0694">RNA-binding</keyword>
<dbReference type="SUPFAM" id="SSF54995">
    <property type="entry name" value="Ribosomal protein S6"/>
    <property type="match status" value="1"/>
</dbReference>
<gene>
    <name evidence="6 8" type="primary">rpsF</name>
    <name evidence="8" type="ORF">LMG8286_00831</name>
</gene>
<keyword evidence="6" id="KW-0699">rRNA-binding</keyword>
<dbReference type="InterPro" id="IPR020814">
    <property type="entry name" value="Ribosomal_S6_plastid/chlpt"/>
</dbReference>
<dbReference type="HAMAP" id="MF_00360">
    <property type="entry name" value="Ribosomal_bS6"/>
    <property type="match status" value="1"/>
</dbReference>
<name>A0ABM8Q2Z8_9BACT</name>
<dbReference type="PANTHER" id="PTHR21011:SF1">
    <property type="entry name" value="SMALL RIBOSOMAL SUBUNIT PROTEIN BS6M"/>
    <property type="match status" value="1"/>
</dbReference>
<comment type="function">
    <text evidence="4 6">Binds together with bS18 to 16S ribosomal RNA.</text>
</comment>
<dbReference type="GO" id="GO:0005840">
    <property type="term" value="C:ribosome"/>
    <property type="evidence" value="ECO:0007669"/>
    <property type="project" value="UniProtKB-KW"/>
</dbReference>
<comment type="similarity">
    <text evidence="1 6">Belongs to the bacterial ribosomal protein bS6 family.</text>
</comment>
<feature type="region of interest" description="Disordered" evidence="7">
    <location>
        <begin position="113"/>
        <end position="140"/>
    </location>
</feature>
<evidence type="ECO:0000256" key="2">
    <source>
        <dbReference type="ARBA" id="ARBA00022980"/>
    </source>
</evidence>
<protein>
    <recommendedName>
        <fullName evidence="5 6">Small ribosomal subunit protein bS6</fullName>
    </recommendedName>
</protein>
<evidence type="ECO:0000256" key="3">
    <source>
        <dbReference type="ARBA" id="ARBA00023274"/>
    </source>
</evidence>
<accession>A0ABM8Q2Z8</accession>
<dbReference type="EMBL" id="CAJHOE010000001">
    <property type="protein sequence ID" value="CAD7287200.1"/>
    <property type="molecule type" value="Genomic_DNA"/>
</dbReference>
<keyword evidence="9" id="KW-1185">Reference proteome</keyword>
<evidence type="ECO:0000256" key="5">
    <source>
        <dbReference type="ARBA" id="ARBA00035294"/>
    </source>
</evidence>
<organism evidence="8 9">
    <name type="scientific">Campylobacter suis</name>
    <dbReference type="NCBI Taxonomy" id="2790657"/>
    <lineage>
        <taxon>Bacteria</taxon>
        <taxon>Pseudomonadati</taxon>
        <taxon>Campylobacterota</taxon>
        <taxon>Epsilonproteobacteria</taxon>
        <taxon>Campylobacterales</taxon>
        <taxon>Campylobacteraceae</taxon>
        <taxon>Campylobacter</taxon>
    </lineage>
</organism>
<dbReference type="Pfam" id="PF01250">
    <property type="entry name" value="Ribosomal_S6"/>
    <property type="match status" value="1"/>
</dbReference>
<proteinExistence type="inferred from homology"/>
<keyword evidence="2 6" id="KW-0689">Ribosomal protein</keyword>
<keyword evidence="3 6" id="KW-0687">Ribonucleoprotein</keyword>
<dbReference type="NCBIfam" id="TIGR00166">
    <property type="entry name" value="S6"/>
    <property type="match status" value="1"/>
</dbReference>
<comment type="caution">
    <text evidence="8">The sequence shown here is derived from an EMBL/GenBank/DDBJ whole genome shotgun (WGS) entry which is preliminary data.</text>
</comment>